<reference evidence="1 2" key="1">
    <citation type="submission" date="2019-08" db="EMBL/GenBank/DDBJ databases">
        <title>Massilia golmudensis sp. nov., isolated from sand in the Qinghai-Tibetan Plateau.</title>
        <authorList>
            <person name="Zhang B."/>
        </authorList>
    </citation>
    <scope>NUCLEOTIDE SEQUENCE [LARGE SCALE GENOMIC DNA]</scope>
    <source>
        <strain evidence="1 2">GEM5</strain>
    </source>
</reference>
<dbReference type="PANTHER" id="PTHR34504:SF4">
    <property type="entry name" value="ANTITOXIN HICB"/>
    <property type="match status" value="1"/>
</dbReference>
<dbReference type="Proteomes" id="UP000321413">
    <property type="component" value="Unassembled WGS sequence"/>
</dbReference>
<evidence type="ECO:0000313" key="2">
    <source>
        <dbReference type="Proteomes" id="UP000321413"/>
    </source>
</evidence>
<sequence length="138" mass="15007">MKYPATFTPADEGGFVVTFRDIPEAIAQGDDEEESLKEAQDALVTAMDFYFEDSRPVPAPSKARRGERLVALPLSVSAKVLLLNAMIERQVGPSQLARLMGIKPQEVNRIIDLGHNTKIDTVANAMAALGRELDVVAV</sequence>
<dbReference type="GO" id="GO:0003677">
    <property type="term" value="F:DNA binding"/>
    <property type="evidence" value="ECO:0007669"/>
    <property type="project" value="InterPro"/>
</dbReference>
<name>A0A5C7G7I9_9BURK</name>
<gene>
    <name evidence="1" type="ORF">FVD38_02165</name>
</gene>
<dbReference type="InterPro" id="IPR035069">
    <property type="entry name" value="TTHA1013/TTHA0281-like"/>
</dbReference>
<dbReference type="Gene3D" id="3.30.160.250">
    <property type="match status" value="1"/>
</dbReference>
<dbReference type="InterPro" id="IPR051404">
    <property type="entry name" value="TA_system_antitoxin"/>
</dbReference>
<evidence type="ECO:0000313" key="1">
    <source>
        <dbReference type="EMBL" id="TXG02008.1"/>
    </source>
</evidence>
<dbReference type="PANTHER" id="PTHR34504">
    <property type="entry name" value="ANTITOXIN HICB"/>
    <property type="match status" value="1"/>
</dbReference>
<comment type="caution">
    <text evidence="1">The sequence shown here is derived from an EMBL/GenBank/DDBJ whole genome shotgun (WGS) entry which is preliminary data.</text>
</comment>
<dbReference type="SUPFAM" id="SSF47413">
    <property type="entry name" value="lambda repressor-like DNA-binding domains"/>
    <property type="match status" value="1"/>
</dbReference>
<dbReference type="InterPro" id="IPR010982">
    <property type="entry name" value="Lambda_DNA-bd_dom_sf"/>
</dbReference>
<keyword evidence="2" id="KW-1185">Reference proteome</keyword>
<dbReference type="EMBL" id="VPFD01000002">
    <property type="protein sequence ID" value="TXG02008.1"/>
    <property type="molecule type" value="Genomic_DNA"/>
</dbReference>
<proteinExistence type="predicted"/>
<dbReference type="RefSeq" id="WP_147933329.1">
    <property type="nucleotide sequence ID" value="NZ_VPFD01000002.1"/>
</dbReference>
<dbReference type="AlphaFoldDB" id="A0A5C7G7I9"/>
<accession>A0A5C7G7I9</accession>
<dbReference type="SUPFAM" id="SSF143100">
    <property type="entry name" value="TTHA1013/TTHA0281-like"/>
    <property type="match status" value="1"/>
</dbReference>
<protein>
    <submittedName>
        <fullName evidence="1">Type II toxin-antitoxin system HicB family antitoxin</fullName>
    </submittedName>
</protein>
<organism evidence="1 2">
    <name type="scientific">Massilia arenae</name>
    <dbReference type="NCBI Taxonomy" id="2603288"/>
    <lineage>
        <taxon>Bacteria</taxon>
        <taxon>Pseudomonadati</taxon>
        <taxon>Pseudomonadota</taxon>
        <taxon>Betaproteobacteria</taxon>
        <taxon>Burkholderiales</taxon>
        <taxon>Oxalobacteraceae</taxon>
        <taxon>Telluria group</taxon>
        <taxon>Massilia</taxon>
    </lineage>
</organism>